<dbReference type="RefSeq" id="WP_124942847.1">
    <property type="nucleotide sequence ID" value="NZ_RHGY01000002.1"/>
</dbReference>
<gene>
    <name evidence="2" type="ORF">D3P96_02615</name>
</gene>
<accession>A0A3P2RHI1</accession>
<dbReference type="OrthoDB" id="9795206at2"/>
<name>A0A3P2RHI1_WEIVI</name>
<dbReference type="Proteomes" id="UP000275836">
    <property type="component" value="Unassembled WGS sequence"/>
</dbReference>
<evidence type="ECO:0000313" key="2">
    <source>
        <dbReference type="EMBL" id="RRG18200.1"/>
    </source>
</evidence>
<dbReference type="SUPFAM" id="SSF55729">
    <property type="entry name" value="Acyl-CoA N-acyltransferases (Nat)"/>
    <property type="match status" value="1"/>
</dbReference>
<reference evidence="2 3" key="1">
    <citation type="submission" date="2018-10" db="EMBL/GenBank/DDBJ databases">
        <title>Draft genome sequence of Weissella viridescens UCO-SMC3.</title>
        <authorList>
            <person name="Garcia-Cancino A."/>
            <person name="Espinoza-Monje M."/>
            <person name="Albarracin L."/>
            <person name="Garcia-Castillo V."/>
            <person name="Campos-Martin J."/>
            <person name="Nakano Y."/>
            <person name="Guitierrez-Zamorano C."/>
            <person name="Ikeda-Ohtsubo W."/>
            <person name="Morita H."/>
            <person name="Kitazawa H."/>
            <person name="Villena J."/>
        </authorList>
    </citation>
    <scope>NUCLEOTIDE SEQUENCE [LARGE SCALE GENOMIC DNA]</scope>
    <source>
        <strain evidence="2 3">UCO-SMC3</strain>
    </source>
</reference>
<dbReference type="EMBL" id="RHGY01000002">
    <property type="protein sequence ID" value="RRG18200.1"/>
    <property type="molecule type" value="Genomic_DNA"/>
</dbReference>
<protein>
    <submittedName>
        <fullName evidence="2">GNAT family N-acetyltransferase</fullName>
    </submittedName>
</protein>
<dbReference type="PANTHER" id="PTHR43415:SF6">
    <property type="entry name" value="SPERMIDINE N(1)-ACETYLTRANSFERASE"/>
    <property type="match status" value="1"/>
</dbReference>
<dbReference type="PROSITE" id="PS51186">
    <property type="entry name" value="GNAT"/>
    <property type="match status" value="1"/>
</dbReference>
<dbReference type="Pfam" id="PF13302">
    <property type="entry name" value="Acetyltransf_3"/>
    <property type="match status" value="1"/>
</dbReference>
<evidence type="ECO:0000313" key="3">
    <source>
        <dbReference type="Proteomes" id="UP000275836"/>
    </source>
</evidence>
<feature type="domain" description="N-acetyltransferase" evidence="1">
    <location>
        <begin position="1"/>
        <end position="161"/>
    </location>
</feature>
<dbReference type="InterPro" id="IPR016181">
    <property type="entry name" value="Acyl_CoA_acyltransferase"/>
</dbReference>
<dbReference type="CDD" id="cd04301">
    <property type="entry name" value="NAT_SF"/>
    <property type="match status" value="1"/>
</dbReference>
<keyword evidence="2" id="KW-0808">Transferase</keyword>
<comment type="caution">
    <text evidence="2">The sequence shown here is derived from an EMBL/GenBank/DDBJ whole genome shotgun (WGS) entry which is preliminary data.</text>
</comment>
<dbReference type="Gene3D" id="3.40.630.30">
    <property type="match status" value="1"/>
</dbReference>
<organism evidence="2 3">
    <name type="scientific">Weissella viridescens</name>
    <name type="common">Lactobacillus viridescens</name>
    <dbReference type="NCBI Taxonomy" id="1629"/>
    <lineage>
        <taxon>Bacteria</taxon>
        <taxon>Bacillati</taxon>
        <taxon>Bacillota</taxon>
        <taxon>Bacilli</taxon>
        <taxon>Lactobacillales</taxon>
        <taxon>Lactobacillaceae</taxon>
        <taxon>Weissella</taxon>
    </lineage>
</organism>
<proteinExistence type="predicted"/>
<dbReference type="GO" id="GO:0004145">
    <property type="term" value="F:diamine N-acetyltransferase activity"/>
    <property type="evidence" value="ECO:0007669"/>
    <property type="project" value="TreeGrafter"/>
</dbReference>
<dbReference type="AlphaFoldDB" id="A0A3P2RHI1"/>
<evidence type="ECO:0000259" key="1">
    <source>
        <dbReference type="PROSITE" id="PS51186"/>
    </source>
</evidence>
<sequence length="174" mass="20607">MQLRPLEKRDLPYIYKQENARRVMALWFEEPYTSFDELEILYDKHVLDQAERRFVIDVNDEFAGVVELVYIDNLHRNTEIQIIVEEKFQGQGLAQEAMRAGLEYAFNVINMHKVYLYVDVENTAAVHIYQKIGFEMEGTLKEQFYANGRYHDSYMMGMVWSSFKAIEAQEKNKG</sequence>
<dbReference type="PANTHER" id="PTHR43415">
    <property type="entry name" value="SPERMIDINE N(1)-ACETYLTRANSFERASE"/>
    <property type="match status" value="1"/>
</dbReference>
<dbReference type="InterPro" id="IPR000182">
    <property type="entry name" value="GNAT_dom"/>
</dbReference>